<dbReference type="Proteomes" id="UP000006230">
    <property type="component" value="Unassembled WGS sequence"/>
</dbReference>
<keyword evidence="4" id="KW-1185">Reference proteome</keyword>
<dbReference type="InterPro" id="IPR011010">
    <property type="entry name" value="DNA_brk_join_enz"/>
</dbReference>
<dbReference type="Pfam" id="PF00589">
    <property type="entry name" value="Phage_integrase"/>
    <property type="match status" value="1"/>
</dbReference>
<name>Q0FQE3_SALBH</name>
<keyword evidence="1" id="KW-0233">DNA recombination</keyword>
<dbReference type="eggNOG" id="COG4974">
    <property type="taxonomic scope" value="Bacteria"/>
</dbReference>
<feature type="domain" description="Tyr recombinase" evidence="2">
    <location>
        <begin position="134"/>
        <end position="337"/>
    </location>
</feature>
<dbReference type="AlphaFoldDB" id="Q0FQE3"/>
<comment type="caution">
    <text evidence="3">The sequence shown here is derived from an EMBL/GenBank/DDBJ whole genome shotgun (WGS) entry which is preliminary data.</text>
</comment>
<dbReference type="GO" id="GO:0003677">
    <property type="term" value="F:DNA binding"/>
    <property type="evidence" value="ECO:0007669"/>
    <property type="project" value="InterPro"/>
</dbReference>
<organism evidence="3 4">
    <name type="scientific">Salipiger bermudensis (strain DSM 26914 / JCM 13377 / KCTC 12554 / HTCC2601)</name>
    <name type="common">Pelagibaca bermudensis</name>
    <dbReference type="NCBI Taxonomy" id="314265"/>
    <lineage>
        <taxon>Bacteria</taxon>
        <taxon>Pseudomonadati</taxon>
        <taxon>Pseudomonadota</taxon>
        <taxon>Alphaproteobacteria</taxon>
        <taxon>Rhodobacterales</taxon>
        <taxon>Roseobacteraceae</taxon>
        <taxon>Salipiger</taxon>
    </lineage>
</organism>
<dbReference type="OrthoDB" id="7363113at2"/>
<evidence type="ECO:0000256" key="1">
    <source>
        <dbReference type="ARBA" id="ARBA00023172"/>
    </source>
</evidence>
<dbReference type="GO" id="GO:0006310">
    <property type="term" value="P:DNA recombination"/>
    <property type="evidence" value="ECO:0007669"/>
    <property type="project" value="UniProtKB-KW"/>
</dbReference>
<gene>
    <name evidence="3" type="ORF">R2601_15792</name>
</gene>
<accession>Q0FQE3</accession>
<sequence>MSLILPLQDWPAADQEMWRGLFTEGNPLDDRGPLVHLRETSRKRLALSYGQWLQWHLECEPQARNLAPADRVTRAALLQWLSTLDRLAPMSRLILVTGVLRVVTAMNLSRDWSPERALRARLKSLAGRGTQARKIGRILSSQRLLDTGLQLVEEAKARGGSRVFRATSMRDGAMIALLSMMPMRVRALAGLTLGTSIVVDEDRIFIAISPELSKTHIPWEAEVPPQVAPALRDYLNEARPFLAARGSGDDPSLWLGRKGCALKIDAFRPAITKQTKRLTGISVPPHFFRDAAATSLARISPEAASLIRPVLGHSGFQTAERHYIHAQTIEAGREYADLLQSLKGTSA</sequence>
<dbReference type="RefSeq" id="WP_007796282.1">
    <property type="nucleotide sequence ID" value="NZ_DS022276.1"/>
</dbReference>
<evidence type="ECO:0000313" key="3">
    <source>
        <dbReference type="EMBL" id="EAU46508.1"/>
    </source>
</evidence>
<dbReference type="InterPro" id="IPR002104">
    <property type="entry name" value="Integrase_catalytic"/>
</dbReference>
<protein>
    <submittedName>
        <fullName evidence="3">Phage integrase</fullName>
    </submittedName>
</protein>
<dbReference type="HOGENOM" id="CLU_063183_0_0_5"/>
<dbReference type="Gene3D" id="1.10.443.10">
    <property type="entry name" value="Intergrase catalytic core"/>
    <property type="match status" value="1"/>
</dbReference>
<reference evidence="3 4" key="1">
    <citation type="journal article" date="2010" name="J. Bacteriol.">
        <title>Genome sequences of Pelagibaca bermudensis HTCC2601T and Maritimibacter alkaliphilus HTCC2654T, the type strains of two marine Roseobacter genera.</title>
        <authorList>
            <person name="Thrash J.C."/>
            <person name="Cho J.C."/>
            <person name="Ferriera S."/>
            <person name="Johnson J."/>
            <person name="Vergin K.L."/>
            <person name="Giovannoni S.J."/>
        </authorList>
    </citation>
    <scope>NUCLEOTIDE SEQUENCE [LARGE SCALE GENOMIC DNA]</scope>
    <source>
        <strain evidence="4">DSM 26914 / JCM 13377 / KCTC 12554 / HTCC2601</strain>
    </source>
</reference>
<evidence type="ECO:0000313" key="4">
    <source>
        <dbReference type="Proteomes" id="UP000006230"/>
    </source>
</evidence>
<dbReference type="PROSITE" id="PS51898">
    <property type="entry name" value="TYR_RECOMBINASE"/>
    <property type="match status" value="1"/>
</dbReference>
<dbReference type="InterPro" id="IPR013762">
    <property type="entry name" value="Integrase-like_cat_sf"/>
</dbReference>
<dbReference type="SUPFAM" id="SSF56349">
    <property type="entry name" value="DNA breaking-rejoining enzymes"/>
    <property type="match status" value="1"/>
</dbReference>
<dbReference type="GO" id="GO:0015074">
    <property type="term" value="P:DNA integration"/>
    <property type="evidence" value="ECO:0007669"/>
    <property type="project" value="InterPro"/>
</dbReference>
<dbReference type="STRING" id="314265.R2601_15792"/>
<proteinExistence type="predicted"/>
<evidence type="ECO:0000259" key="2">
    <source>
        <dbReference type="PROSITE" id="PS51898"/>
    </source>
</evidence>
<dbReference type="EMBL" id="AATQ01000014">
    <property type="protein sequence ID" value="EAU46508.1"/>
    <property type="molecule type" value="Genomic_DNA"/>
</dbReference>